<accession>A0A975G4Z4</accession>
<sequence length="231" mass="24726">MSPLELAGLAVYLACWLGYAPLLRRLPHAGGVINANLNVVRTGWMTRMALRKDRFIDSALLGHAINSASFFASSNLILIAALTGALVGGERTWSTVHNLPLVERTAPLLFEAKLALIVVSMARSLLDFIWSIRQLNYCLAAIGALPLAASEETLRAYAAATASILNPALGSFSAGVRGYYFALAAAGWLLGPIPLIITSLGATFLLAWRQLASPSAHGLRQLRLLIDSETM</sequence>
<dbReference type="AlphaFoldDB" id="A0A975G4Z4"/>
<name>A0A975G4Z4_9CAUL</name>
<gene>
    <name evidence="2" type="ORF">KCG34_06115</name>
</gene>
<reference evidence="2" key="1">
    <citation type="submission" date="2021-04" db="EMBL/GenBank/DDBJ databases">
        <title>The complete genome sequence of Caulobacter sp. S6.</title>
        <authorList>
            <person name="Tang Y."/>
            <person name="Ouyang W."/>
            <person name="Liu Q."/>
            <person name="Huang B."/>
            <person name="Guo Z."/>
            <person name="Lei P."/>
        </authorList>
    </citation>
    <scope>NUCLEOTIDE SEQUENCE</scope>
    <source>
        <strain evidence="2">S6</strain>
    </source>
</reference>
<evidence type="ECO:0000256" key="1">
    <source>
        <dbReference type="SAM" id="Phobius"/>
    </source>
</evidence>
<feature type="transmembrane region" description="Helical" evidence="1">
    <location>
        <begin position="178"/>
        <end position="208"/>
    </location>
</feature>
<keyword evidence="3" id="KW-1185">Reference proteome</keyword>
<dbReference type="EMBL" id="CP073078">
    <property type="protein sequence ID" value="QUD90683.1"/>
    <property type="molecule type" value="Genomic_DNA"/>
</dbReference>
<keyword evidence="1" id="KW-0472">Membrane</keyword>
<evidence type="ECO:0000313" key="2">
    <source>
        <dbReference type="EMBL" id="QUD90683.1"/>
    </source>
</evidence>
<organism evidence="2 3">
    <name type="scientific">Phenylobacterium montanum</name>
    <dbReference type="NCBI Taxonomy" id="2823693"/>
    <lineage>
        <taxon>Bacteria</taxon>
        <taxon>Pseudomonadati</taxon>
        <taxon>Pseudomonadota</taxon>
        <taxon>Alphaproteobacteria</taxon>
        <taxon>Caulobacterales</taxon>
        <taxon>Caulobacteraceae</taxon>
        <taxon>Phenylobacterium</taxon>
    </lineage>
</organism>
<keyword evidence="1" id="KW-0812">Transmembrane</keyword>
<proteinExistence type="predicted"/>
<keyword evidence="1" id="KW-1133">Transmembrane helix</keyword>
<dbReference type="Proteomes" id="UP000676409">
    <property type="component" value="Chromosome"/>
</dbReference>
<evidence type="ECO:0000313" key="3">
    <source>
        <dbReference type="Proteomes" id="UP000676409"/>
    </source>
</evidence>
<dbReference type="Pfam" id="PF04654">
    <property type="entry name" value="DUF599"/>
    <property type="match status" value="1"/>
</dbReference>
<dbReference type="KEGG" id="caul:KCG34_06115"/>
<protein>
    <submittedName>
        <fullName evidence="2">DUF599 family protein</fullName>
    </submittedName>
</protein>
<dbReference type="InterPro" id="IPR006747">
    <property type="entry name" value="DUF599"/>
</dbReference>